<protein>
    <recommendedName>
        <fullName evidence="6">Secreted protein</fullName>
    </recommendedName>
</protein>
<feature type="signal peptide" evidence="2">
    <location>
        <begin position="1"/>
        <end position="35"/>
    </location>
</feature>
<accession>Q7EYD7</accession>
<proteinExistence type="predicted"/>
<dbReference type="Proteomes" id="UP000000763">
    <property type="component" value="Chromosome 8"/>
</dbReference>
<reference evidence="3" key="2">
    <citation type="submission" date="2002-07" db="EMBL/GenBank/DDBJ databases">
        <title>Oryza sativa nipponbare(GA3) genomic DNA, chromosome 8, PAC clone:P0665F09.</title>
        <authorList>
            <person name="Sasaki T."/>
            <person name="Matsumoto T."/>
            <person name="Katayose Y."/>
        </authorList>
    </citation>
    <scope>NUCLEOTIDE SEQUENCE</scope>
</reference>
<evidence type="ECO:0000313" key="3">
    <source>
        <dbReference type="EMBL" id="BAD13121.1"/>
    </source>
</evidence>
<name>Q7EYD7_ORYSJ</name>
<reference evidence="5" key="3">
    <citation type="journal article" date="2005" name="Nature">
        <title>The map-based sequence of the rice genome.</title>
        <authorList>
            <consortium name="International rice genome sequencing project (IRGSP)"/>
            <person name="Matsumoto T."/>
            <person name="Wu J."/>
            <person name="Kanamori H."/>
            <person name="Katayose Y."/>
            <person name="Fujisawa M."/>
            <person name="Namiki N."/>
            <person name="Mizuno H."/>
            <person name="Yamamoto K."/>
            <person name="Antonio B.A."/>
            <person name="Baba T."/>
            <person name="Sakata K."/>
            <person name="Nagamura Y."/>
            <person name="Aoki H."/>
            <person name="Arikawa K."/>
            <person name="Arita K."/>
            <person name="Bito T."/>
            <person name="Chiden Y."/>
            <person name="Fujitsuka N."/>
            <person name="Fukunaka R."/>
            <person name="Hamada M."/>
            <person name="Harada C."/>
            <person name="Hayashi A."/>
            <person name="Hijishita S."/>
            <person name="Honda M."/>
            <person name="Hosokawa S."/>
            <person name="Ichikawa Y."/>
            <person name="Idonuma A."/>
            <person name="Iijima M."/>
            <person name="Ikeda M."/>
            <person name="Ikeno M."/>
            <person name="Ito K."/>
            <person name="Ito S."/>
            <person name="Ito T."/>
            <person name="Ito Y."/>
            <person name="Ito Y."/>
            <person name="Iwabuchi A."/>
            <person name="Kamiya K."/>
            <person name="Karasawa W."/>
            <person name="Kurita K."/>
            <person name="Katagiri S."/>
            <person name="Kikuta A."/>
            <person name="Kobayashi H."/>
            <person name="Kobayashi N."/>
            <person name="Machita K."/>
            <person name="Maehara T."/>
            <person name="Masukawa M."/>
            <person name="Mizubayashi T."/>
            <person name="Mukai Y."/>
            <person name="Nagasaki H."/>
            <person name="Nagata Y."/>
            <person name="Naito S."/>
            <person name="Nakashima M."/>
            <person name="Nakama Y."/>
            <person name="Nakamichi Y."/>
            <person name="Nakamura M."/>
            <person name="Meguro A."/>
            <person name="Negishi M."/>
            <person name="Ohta I."/>
            <person name="Ohta T."/>
            <person name="Okamoto M."/>
            <person name="Ono N."/>
            <person name="Saji S."/>
            <person name="Sakaguchi M."/>
            <person name="Sakai K."/>
            <person name="Shibata M."/>
            <person name="Shimokawa T."/>
            <person name="Song J."/>
            <person name="Takazaki Y."/>
            <person name="Terasawa K."/>
            <person name="Tsugane M."/>
            <person name="Tsuji K."/>
            <person name="Ueda S."/>
            <person name="Waki K."/>
            <person name="Yamagata H."/>
            <person name="Yamamoto M."/>
            <person name="Yamamoto S."/>
            <person name="Yamane H."/>
            <person name="Yoshiki S."/>
            <person name="Yoshihara R."/>
            <person name="Yukawa K."/>
            <person name="Zhong H."/>
            <person name="Yano M."/>
            <person name="Yuan Q."/>
            <person name="Ouyang S."/>
            <person name="Liu J."/>
            <person name="Jones K.M."/>
            <person name="Gansberger K."/>
            <person name="Moffat K."/>
            <person name="Hill J."/>
            <person name="Bera J."/>
            <person name="Fadrosh D."/>
            <person name="Jin S."/>
            <person name="Johri S."/>
            <person name="Kim M."/>
            <person name="Overton L."/>
            <person name="Reardon M."/>
            <person name="Tsitrin T."/>
            <person name="Vuong H."/>
            <person name="Weaver B."/>
            <person name="Ciecko A."/>
            <person name="Tallon L."/>
            <person name="Jackson J."/>
            <person name="Pai G."/>
            <person name="Aken S.V."/>
            <person name="Utterback T."/>
            <person name="Reidmuller S."/>
            <person name="Feldblyum T."/>
            <person name="Hsiao J."/>
            <person name="Zismann V."/>
            <person name="Iobst S."/>
            <person name="de Vazeille A.R."/>
            <person name="Buell C.R."/>
            <person name="Ying K."/>
            <person name="Li Y."/>
            <person name="Lu T."/>
            <person name="Huang Y."/>
            <person name="Zhao Q."/>
            <person name="Feng Q."/>
            <person name="Zhang L."/>
            <person name="Zhu J."/>
            <person name="Weng Q."/>
            <person name="Mu J."/>
            <person name="Lu Y."/>
            <person name="Fan D."/>
            <person name="Liu Y."/>
            <person name="Guan J."/>
            <person name="Zhang Y."/>
            <person name="Yu S."/>
            <person name="Liu X."/>
            <person name="Zhang Y."/>
            <person name="Hong G."/>
            <person name="Han B."/>
            <person name="Choisne N."/>
            <person name="Demange N."/>
            <person name="Orjeda G."/>
            <person name="Samain S."/>
            <person name="Cattolico L."/>
            <person name="Pelletier E."/>
            <person name="Couloux A."/>
            <person name="Segurens B."/>
            <person name="Wincker P."/>
            <person name="D'Hont A."/>
            <person name="Scarpelli C."/>
            <person name="Weissenbach J."/>
            <person name="Salanoubat M."/>
            <person name="Quetier F."/>
            <person name="Yu Y."/>
            <person name="Kim H.R."/>
            <person name="Rambo T."/>
            <person name="Currie J."/>
            <person name="Collura K."/>
            <person name="Luo M."/>
            <person name="Yang T."/>
            <person name="Ammiraju J.S.S."/>
            <person name="Engler F."/>
            <person name="Soderlund C."/>
            <person name="Wing R.A."/>
            <person name="Palmer L.E."/>
            <person name="de la Bastide M."/>
            <person name="Spiegel L."/>
            <person name="Nascimento L."/>
            <person name="Zutavern T."/>
            <person name="O'Shaughnessy A."/>
            <person name="Dike S."/>
            <person name="Dedhia N."/>
            <person name="Preston R."/>
            <person name="Balija V."/>
            <person name="McCombie W.R."/>
            <person name="Chow T."/>
            <person name="Chen H."/>
            <person name="Chung M."/>
            <person name="Chen C."/>
            <person name="Shaw J."/>
            <person name="Wu H."/>
            <person name="Hsiao K."/>
            <person name="Chao Y."/>
            <person name="Chu M."/>
            <person name="Cheng C."/>
            <person name="Hour A."/>
            <person name="Lee P."/>
            <person name="Lin S."/>
            <person name="Lin Y."/>
            <person name="Liou J."/>
            <person name="Liu S."/>
            <person name="Hsing Y."/>
            <person name="Raghuvanshi S."/>
            <person name="Mohanty A."/>
            <person name="Bharti A.K."/>
            <person name="Gaur A."/>
            <person name="Gupta V."/>
            <person name="Kumar D."/>
            <person name="Ravi V."/>
            <person name="Vij S."/>
            <person name="Kapur A."/>
            <person name="Khurana P."/>
            <person name="Khurana P."/>
            <person name="Khurana J.P."/>
            <person name="Tyagi A.K."/>
            <person name="Gaikwad K."/>
            <person name="Singh A."/>
            <person name="Dalal V."/>
            <person name="Srivastava S."/>
            <person name="Dixit A."/>
            <person name="Pal A.K."/>
            <person name="Ghazi I.A."/>
            <person name="Yadav M."/>
            <person name="Pandit A."/>
            <person name="Bhargava A."/>
            <person name="Sureshbabu K."/>
            <person name="Batra K."/>
            <person name="Sharma T.R."/>
            <person name="Mohapatra T."/>
            <person name="Singh N.K."/>
            <person name="Messing J."/>
            <person name="Nelson A.B."/>
            <person name="Fuks G."/>
            <person name="Kavchok S."/>
            <person name="Keizer G."/>
            <person name="Linton E."/>
            <person name="Llaca V."/>
            <person name="Song R."/>
            <person name="Tanyolac B."/>
            <person name="Young S."/>
            <person name="Ho-Il K."/>
            <person name="Hahn J.H."/>
            <person name="Sangsakoo G."/>
            <person name="Vanavichit A."/>
            <person name="de Mattos Luiz.A.T."/>
            <person name="Zimmer P.D."/>
            <person name="Malone G."/>
            <person name="Dellagostin O."/>
            <person name="de Oliveira A.C."/>
            <person name="Bevan M."/>
            <person name="Bancroft I."/>
            <person name="Minx P."/>
            <person name="Cordum H."/>
            <person name="Wilson R."/>
            <person name="Cheng Z."/>
            <person name="Jin W."/>
            <person name="Jiang J."/>
            <person name="Leong S.A."/>
            <person name="Iwama H."/>
            <person name="Gojobori T."/>
            <person name="Itoh T."/>
            <person name="Niimura Y."/>
            <person name="Fujii Y."/>
            <person name="Habara T."/>
            <person name="Sakai H."/>
            <person name="Sato Y."/>
            <person name="Wilson G."/>
            <person name="Kumar K."/>
            <person name="McCouch S."/>
            <person name="Juretic N."/>
            <person name="Hoen D."/>
            <person name="Wright S."/>
            <person name="Bruskiewich R."/>
            <person name="Bureau T."/>
            <person name="Miyao A."/>
            <person name="Hirochika H."/>
            <person name="Nishikawa T."/>
            <person name="Kadowaki K."/>
            <person name="Sugiura M."/>
            <person name="Burr B."/>
            <person name="Sasaki T."/>
        </authorList>
    </citation>
    <scope>NUCLEOTIDE SEQUENCE [LARGE SCALE GENOMIC DNA]</scope>
    <source>
        <strain evidence="5">cv. Nipponbare</strain>
    </source>
</reference>
<organism evidence="3 5">
    <name type="scientific">Oryza sativa subsp. japonica</name>
    <name type="common">Rice</name>
    <dbReference type="NCBI Taxonomy" id="39947"/>
    <lineage>
        <taxon>Eukaryota</taxon>
        <taxon>Viridiplantae</taxon>
        <taxon>Streptophyta</taxon>
        <taxon>Embryophyta</taxon>
        <taxon>Tracheophyta</taxon>
        <taxon>Spermatophyta</taxon>
        <taxon>Magnoliopsida</taxon>
        <taxon>Liliopsida</taxon>
        <taxon>Poales</taxon>
        <taxon>Poaceae</taxon>
        <taxon>BOP clade</taxon>
        <taxon>Oryzoideae</taxon>
        <taxon>Oryzeae</taxon>
        <taxon>Oryzinae</taxon>
        <taxon>Oryza</taxon>
        <taxon>Oryza sativa</taxon>
    </lineage>
</organism>
<feature type="region of interest" description="Disordered" evidence="1">
    <location>
        <begin position="183"/>
        <end position="204"/>
    </location>
</feature>
<evidence type="ECO:0008006" key="6">
    <source>
        <dbReference type="Google" id="ProtNLM"/>
    </source>
</evidence>
<feature type="compositionally biased region" description="Gly residues" evidence="1">
    <location>
        <begin position="186"/>
        <end position="195"/>
    </location>
</feature>
<reference evidence="4" key="1">
    <citation type="submission" date="2002-07" db="EMBL/GenBank/DDBJ databases">
        <title>Oryza sativa nipponbare(GA3) genomic DNA, chromosome 8, PAC clone:P0571B09.</title>
        <authorList>
            <person name="Sasaki T."/>
            <person name="Matsumoto T."/>
            <person name="Katayose Y."/>
        </authorList>
    </citation>
    <scope>NUCLEOTIDE SEQUENCE</scope>
</reference>
<sequence>MDWTLLLLLLFCFSRAASLLLLHVALLLLLRGCAGRSGGRRVGNSTRPMNDVRRRRADEIDFFYPKNLAASSPPPETTWPAGKVAAGNTCRRRSLPSTCEVEQRVSSGMRQPEWLAGRIRPRQRRVWPSQAGRERVSSRWRWRYPSSWQSNLGGLAEACGDTNGCGRRRRRPMVLVATACNPGSSGARGDGGGSGWRRKAVASC</sequence>
<evidence type="ECO:0000313" key="4">
    <source>
        <dbReference type="EMBL" id="BAD33530.1"/>
    </source>
</evidence>
<dbReference type="EMBL" id="AP005506">
    <property type="protein sequence ID" value="BAD13121.1"/>
    <property type="molecule type" value="Genomic_DNA"/>
</dbReference>
<gene>
    <name evidence="3" type="primary">P0665F09.128</name>
    <name evidence="4" type="synonym">P0571B09.114</name>
</gene>
<evidence type="ECO:0000256" key="2">
    <source>
        <dbReference type="SAM" id="SignalP"/>
    </source>
</evidence>
<evidence type="ECO:0000256" key="1">
    <source>
        <dbReference type="SAM" id="MobiDB-lite"/>
    </source>
</evidence>
<reference evidence="5" key="4">
    <citation type="journal article" date="2008" name="Nucleic Acids Res.">
        <title>The rice annotation project database (RAP-DB): 2008 update.</title>
        <authorList>
            <consortium name="The rice annotation project (RAP)"/>
        </authorList>
    </citation>
    <scope>GENOME REANNOTATION</scope>
    <source>
        <strain evidence="5">cv. Nipponbare</strain>
    </source>
</reference>
<evidence type="ECO:0000313" key="5">
    <source>
        <dbReference type="Proteomes" id="UP000000763"/>
    </source>
</evidence>
<dbReference type="AlphaFoldDB" id="Q7EYD7"/>
<keyword evidence="2" id="KW-0732">Signal</keyword>
<dbReference type="EMBL" id="AP005526">
    <property type="protein sequence ID" value="BAD33530.1"/>
    <property type="molecule type" value="Genomic_DNA"/>
</dbReference>
<feature type="chain" id="PRO_5010143346" description="Secreted protein" evidence="2">
    <location>
        <begin position="36"/>
        <end position="204"/>
    </location>
</feature>